<dbReference type="EMBL" id="FNNG01000007">
    <property type="protein sequence ID" value="SDX18933.1"/>
    <property type="molecule type" value="Genomic_DNA"/>
</dbReference>
<dbReference type="InterPro" id="IPR036249">
    <property type="entry name" value="Thioredoxin-like_sf"/>
</dbReference>
<dbReference type="InterPro" id="IPR000889">
    <property type="entry name" value="Glutathione_peroxidase"/>
</dbReference>
<dbReference type="OrthoDB" id="9809733at2"/>
<dbReference type="Gene3D" id="3.40.30.10">
    <property type="entry name" value="Glutaredoxin"/>
    <property type="match status" value="1"/>
</dbReference>
<reference evidence="4 5" key="1">
    <citation type="submission" date="2016-10" db="EMBL/GenBank/DDBJ databases">
        <authorList>
            <person name="de Groot N.N."/>
        </authorList>
    </citation>
    <scope>NUCLEOTIDE SEQUENCE [LARGE SCALE GENOMIC DNA]</scope>
    <source>
        <strain evidence="4 5">DSM 23310</strain>
    </source>
</reference>
<dbReference type="PANTHER" id="PTHR11592">
    <property type="entry name" value="GLUTATHIONE PEROXIDASE"/>
    <property type="match status" value="1"/>
</dbReference>
<evidence type="ECO:0000313" key="4">
    <source>
        <dbReference type="EMBL" id="SDX18933.1"/>
    </source>
</evidence>
<comment type="similarity">
    <text evidence="1">Belongs to the glutathione peroxidase family.</text>
</comment>
<keyword evidence="2 4" id="KW-0575">Peroxidase</keyword>
<sequence>MAFPCNQFDNQEPGCNEEIKTFCSMNYGVTFPSFEKVDVNGKYAPPLFKYLKEKAPFEGLDMTNSINEILDSLLKEKFPEYTIGNAVRWNFTKFLVSKDGNTIKRFEFSA</sequence>
<dbReference type="Proteomes" id="UP000198828">
    <property type="component" value="Unassembled WGS sequence"/>
</dbReference>
<dbReference type="Pfam" id="PF00255">
    <property type="entry name" value="GSHPx"/>
    <property type="match status" value="1"/>
</dbReference>
<dbReference type="AlphaFoldDB" id="A0A1H2ZNG6"/>
<dbReference type="GO" id="GO:0034599">
    <property type="term" value="P:cellular response to oxidative stress"/>
    <property type="evidence" value="ECO:0007669"/>
    <property type="project" value="TreeGrafter"/>
</dbReference>
<evidence type="ECO:0000256" key="2">
    <source>
        <dbReference type="ARBA" id="ARBA00022559"/>
    </source>
</evidence>
<dbReference type="PIRSF" id="PIRSF000303">
    <property type="entry name" value="Glutathion_perox"/>
    <property type="match status" value="1"/>
</dbReference>
<dbReference type="SUPFAM" id="SSF52833">
    <property type="entry name" value="Thioredoxin-like"/>
    <property type="match status" value="1"/>
</dbReference>
<organism evidence="4 5">
    <name type="scientific">Tepidimicrobium xylanilyticum</name>
    <dbReference type="NCBI Taxonomy" id="1123352"/>
    <lineage>
        <taxon>Bacteria</taxon>
        <taxon>Bacillati</taxon>
        <taxon>Bacillota</taxon>
        <taxon>Tissierellia</taxon>
        <taxon>Tissierellales</taxon>
        <taxon>Tepidimicrobiaceae</taxon>
        <taxon>Tepidimicrobium</taxon>
    </lineage>
</organism>
<dbReference type="PANTHER" id="PTHR11592:SF78">
    <property type="entry name" value="GLUTATHIONE PEROXIDASE"/>
    <property type="match status" value="1"/>
</dbReference>
<evidence type="ECO:0000313" key="5">
    <source>
        <dbReference type="Proteomes" id="UP000198828"/>
    </source>
</evidence>
<keyword evidence="3" id="KW-0560">Oxidoreductase</keyword>
<name>A0A1H2ZNG6_9FIRM</name>
<evidence type="ECO:0000256" key="3">
    <source>
        <dbReference type="ARBA" id="ARBA00023002"/>
    </source>
</evidence>
<proteinExistence type="inferred from homology"/>
<dbReference type="GO" id="GO:0004601">
    <property type="term" value="F:peroxidase activity"/>
    <property type="evidence" value="ECO:0007669"/>
    <property type="project" value="UniProtKB-KW"/>
</dbReference>
<evidence type="ECO:0000256" key="1">
    <source>
        <dbReference type="ARBA" id="ARBA00006926"/>
    </source>
</evidence>
<keyword evidence="5" id="KW-1185">Reference proteome</keyword>
<dbReference type="PROSITE" id="PS51355">
    <property type="entry name" value="GLUTATHIONE_PEROXID_3"/>
    <property type="match status" value="1"/>
</dbReference>
<accession>A0A1H2ZNG6</accession>
<protein>
    <submittedName>
        <fullName evidence="4">Glutathione peroxidase</fullName>
    </submittedName>
</protein>
<gene>
    <name evidence="4" type="ORF">SAMN05660923_01895</name>
</gene>